<accession>A0A8X6HXD1</accession>
<evidence type="ECO:0000313" key="2">
    <source>
        <dbReference type="EMBL" id="GFR31876.1"/>
    </source>
</evidence>
<dbReference type="EMBL" id="BMAO01019648">
    <property type="protein sequence ID" value="GFR31876.1"/>
    <property type="molecule type" value="Genomic_DNA"/>
</dbReference>
<protein>
    <submittedName>
        <fullName evidence="2">Uncharacterized protein</fullName>
    </submittedName>
</protein>
<evidence type="ECO:0000313" key="3">
    <source>
        <dbReference type="Proteomes" id="UP000887116"/>
    </source>
</evidence>
<keyword evidence="3" id="KW-1185">Reference proteome</keyword>
<organism evidence="2 3">
    <name type="scientific">Trichonephila clavata</name>
    <name type="common">Joro spider</name>
    <name type="synonym">Nephila clavata</name>
    <dbReference type="NCBI Taxonomy" id="2740835"/>
    <lineage>
        <taxon>Eukaryota</taxon>
        <taxon>Metazoa</taxon>
        <taxon>Ecdysozoa</taxon>
        <taxon>Arthropoda</taxon>
        <taxon>Chelicerata</taxon>
        <taxon>Arachnida</taxon>
        <taxon>Araneae</taxon>
        <taxon>Araneomorphae</taxon>
        <taxon>Entelegynae</taxon>
        <taxon>Araneoidea</taxon>
        <taxon>Nephilidae</taxon>
        <taxon>Trichonephila</taxon>
    </lineage>
</organism>
<feature type="compositionally biased region" description="Basic residues" evidence="1">
    <location>
        <begin position="28"/>
        <end position="38"/>
    </location>
</feature>
<dbReference type="Proteomes" id="UP000887116">
    <property type="component" value="Unassembled WGS sequence"/>
</dbReference>
<name>A0A8X6HXD1_TRICU</name>
<comment type="caution">
    <text evidence="2">The sequence shown here is derived from an EMBL/GenBank/DDBJ whole genome shotgun (WGS) entry which is preliminary data.</text>
</comment>
<gene>
    <name evidence="2" type="ORF">TNCT_214051</name>
</gene>
<proteinExistence type="predicted"/>
<feature type="region of interest" description="Disordered" evidence="1">
    <location>
        <begin position="1"/>
        <end position="58"/>
    </location>
</feature>
<dbReference type="AlphaFoldDB" id="A0A8X6HXD1"/>
<sequence>MLRVTPQLEQKKIRQRLKEPNRFESHPSRKLPSRRNPTKQRNNPDVNGNRAHLPQRRDTTSLYCSHSSNETLLKGAFAGGRVAMATVP</sequence>
<evidence type="ECO:0000256" key="1">
    <source>
        <dbReference type="SAM" id="MobiDB-lite"/>
    </source>
</evidence>
<reference evidence="2" key="1">
    <citation type="submission" date="2020-07" db="EMBL/GenBank/DDBJ databases">
        <title>Multicomponent nature underlies the extraordinary mechanical properties of spider dragline silk.</title>
        <authorList>
            <person name="Kono N."/>
            <person name="Nakamura H."/>
            <person name="Mori M."/>
            <person name="Yoshida Y."/>
            <person name="Ohtoshi R."/>
            <person name="Malay A.D."/>
            <person name="Moran D.A.P."/>
            <person name="Tomita M."/>
            <person name="Numata K."/>
            <person name="Arakawa K."/>
        </authorList>
    </citation>
    <scope>NUCLEOTIDE SEQUENCE</scope>
</reference>
<feature type="compositionally biased region" description="Basic and acidic residues" evidence="1">
    <location>
        <begin position="9"/>
        <end position="27"/>
    </location>
</feature>